<keyword evidence="1" id="KW-0732">Signal</keyword>
<keyword evidence="3" id="KW-1185">Reference proteome</keyword>
<proteinExistence type="predicted"/>
<accession>A0A3P8A542</accession>
<feature type="chain" id="PRO_5018195669" description="SWIM-type domain-containing protein" evidence="1">
    <location>
        <begin position="18"/>
        <end position="195"/>
    </location>
</feature>
<dbReference type="AlphaFoldDB" id="A0A3P8A542"/>
<dbReference type="PANTHER" id="PTHR22619:SF0">
    <property type="entry name" value="ZINC FINGER SWIM DOMAIN-CONTAINING PROTEIN 6-LIKE PROTEIN"/>
    <property type="match status" value="1"/>
</dbReference>
<feature type="signal peptide" evidence="1">
    <location>
        <begin position="1"/>
        <end position="17"/>
    </location>
</feature>
<evidence type="ECO:0008006" key="4">
    <source>
        <dbReference type="Google" id="ProtNLM"/>
    </source>
</evidence>
<dbReference type="EMBL" id="UZAI01007185">
    <property type="protein sequence ID" value="VDO98219.1"/>
    <property type="molecule type" value="Genomic_DNA"/>
</dbReference>
<gene>
    <name evidence="2" type="ORF">SMRZ_LOCUS12022</name>
</gene>
<evidence type="ECO:0000313" key="2">
    <source>
        <dbReference type="EMBL" id="VDO98219.1"/>
    </source>
</evidence>
<name>A0A3P8A542_9TREM</name>
<sequence>MLLGLGGCLTIFCCCTCLVDMKHKLSTCDSPSSFKLRRLEGGCSRIHHKGNLINSLLDLSARVVAEYLPFEYVERMLVHIPEPVQEKIIYYSFPQRDRLEYFLNNYVENVIQIGMFLQHAFPKRKETNSKCKIISVCCDCGNKGLSWCPHVVALALFRIRQPHLVDYRSPISGNNIRSRPLNLTLFVTNYLKLMS</sequence>
<dbReference type="Proteomes" id="UP000277204">
    <property type="component" value="Unassembled WGS sequence"/>
</dbReference>
<protein>
    <recommendedName>
        <fullName evidence="4">SWIM-type domain-containing protein</fullName>
    </recommendedName>
</protein>
<dbReference type="PANTHER" id="PTHR22619">
    <property type="entry name" value="ZINC FINGER SWIM DOMAIN CONTAINING PROTEIN 4, 5, 6"/>
    <property type="match status" value="1"/>
</dbReference>
<reference evidence="2 3" key="1">
    <citation type="submission" date="2018-11" db="EMBL/GenBank/DDBJ databases">
        <authorList>
            <consortium name="Pathogen Informatics"/>
        </authorList>
    </citation>
    <scope>NUCLEOTIDE SEQUENCE [LARGE SCALE GENOMIC DNA]</scope>
    <source>
        <strain evidence="2 3">Zambia</strain>
    </source>
</reference>
<dbReference type="GO" id="GO:0031462">
    <property type="term" value="C:Cul2-RING ubiquitin ligase complex"/>
    <property type="evidence" value="ECO:0007669"/>
    <property type="project" value="TreeGrafter"/>
</dbReference>
<evidence type="ECO:0000256" key="1">
    <source>
        <dbReference type="SAM" id="SignalP"/>
    </source>
</evidence>
<organism evidence="2 3">
    <name type="scientific">Schistosoma margrebowiei</name>
    <dbReference type="NCBI Taxonomy" id="48269"/>
    <lineage>
        <taxon>Eukaryota</taxon>
        <taxon>Metazoa</taxon>
        <taxon>Spiralia</taxon>
        <taxon>Lophotrochozoa</taxon>
        <taxon>Platyhelminthes</taxon>
        <taxon>Trematoda</taxon>
        <taxon>Digenea</taxon>
        <taxon>Strigeidida</taxon>
        <taxon>Schistosomatoidea</taxon>
        <taxon>Schistosomatidae</taxon>
        <taxon>Schistosoma</taxon>
    </lineage>
</organism>
<evidence type="ECO:0000313" key="3">
    <source>
        <dbReference type="Proteomes" id="UP000277204"/>
    </source>
</evidence>